<dbReference type="Gene3D" id="1.20.1280.50">
    <property type="match status" value="1"/>
</dbReference>
<dbReference type="GO" id="GO:0000027">
    <property type="term" value="P:ribosomal large subunit assembly"/>
    <property type="evidence" value="ECO:0007669"/>
    <property type="project" value="TreeGrafter"/>
</dbReference>
<dbReference type="GO" id="GO:0005730">
    <property type="term" value="C:nucleolus"/>
    <property type="evidence" value="ECO:0007669"/>
    <property type="project" value="UniProtKB-SubCell"/>
</dbReference>
<dbReference type="InterPro" id="IPR020472">
    <property type="entry name" value="WD40_PAC1"/>
</dbReference>
<dbReference type="EMBL" id="CAJVPI010000233">
    <property type="protein sequence ID" value="CAG8505307.1"/>
    <property type="molecule type" value="Genomic_DNA"/>
</dbReference>
<dbReference type="SMART" id="SM00320">
    <property type="entry name" value="WD40"/>
    <property type="match status" value="6"/>
</dbReference>
<evidence type="ECO:0000256" key="1">
    <source>
        <dbReference type="ARBA" id="ARBA00022574"/>
    </source>
</evidence>
<reference evidence="6" key="1">
    <citation type="submission" date="2021-06" db="EMBL/GenBank/DDBJ databases">
        <authorList>
            <person name="Kallberg Y."/>
            <person name="Tangrot J."/>
            <person name="Rosling A."/>
        </authorList>
    </citation>
    <scope>NUCLEOTIDE SEQUENCE</scope>
    <source>
        <strain evidence="6">BR232B</strain>
    </source>
</reference>
<evidence type="ECO:0000313" key="6">
    <source>
        <dbReference type="EMBL" id="CAG8505307.1"/>
    </source>
</evidence>
<dbReference type="InterPro" id="IPR001680">
    <property type="entry name" value="WD40_rpt"/>
</dbReference>
<dbReference type="SMART" id="SM00256">
    <property type="entry name" value="FBOX"/>
    <property type="match status" value="1"/>
</dbReference>
<keyword evidence="2" id="KW-0677">Repeat</keyword>
<feature type="repeat" description="WD" evidence="3">
    <location>
        <begin position="473"/>
        <end position="514"/>
    </location>
</feature>
<protein>
    <submittedName>
        <fullName evidence="6">11582_t:CDS:1</fullName>
    </submittedName>
</protein>
<dbReference type="PRINTS" id="PR00320">
    <property type="entry name" value="GPROTEINBRPT"/>
</dbReference>
<dbReference type="InterPro" id="IPR001810">
    <property type="entry name" value="F-box_dom"/>
</dbReference>
<proteinExistence type="predicted"/>
<feature type="domain" description="F-box" evidence="5">
    <location>
        <begin position="38"/>
        <end position="84"/>
    </location>
</feature>
<name>A0A9N8ZSH2_9GLOM</name>
<dbReference type="PANTHER" id="PTHR19848:SF8">
    <property type="entry name" value="F-BOX AND WD REPEAT DOMAIN CONTAINING 7"/>
    <property type="match status" value="1"/>
</dbReference>
<keyword evidence="7" id="KW-1185">Reference proteome</keyword>
<dbReference type="PROSITE" id="PS50294">
    <property type="entry name" value="WD_REPEATS_REGION"/>
    <property type="match status" value="1"/>
</dbReference>
<keyword evidence="1 3" id="KW-0853">WD repeat</keyword>
<evidence type="ECO:0000259" key="5">
    <source>
        <dbReference type="PROSITE" id="PS50181"/>
    </source>
</evidence>
<gene>
    <name evidence="6" type="ORF">PBRASI_LOCUS2825</name>
</gene>
<evidence type="ECO:0000313" key="7">
    <source>
        <dbReference type="Proteomes" id="UP000789739"/>
    </source>
</evidence>
<organism evidence="6 7">
    <name type="scientific">Paraglomus brasilianum</name>
    <dbReference type="NCBI Taxonomy" id="144538"/>
    <lineage>
        <taxon>Eukaryota</taxon>
        <taxon>Fungi</taxon>
        <taxon>Fungi incertae sedis</taxon>
        <taxon>Mucoromycota</taxon>
        <taxon>Glomeromycotina</taxon>
        <taxon>Glomeromycetes</taxon>
        <taxon>Paraglomerales</taxon>
        <taxon>Paraglomeraceae</taxon>
        <taxon>Paraglomus</taxon>
    </lineage>
</organism>
<accession>A0A9N8ZSH2</accession>
<evidence type="ECO:0000256" key="3">
    <source>
        <dbReference type="PROSITE-ProRule" id="PRU00221"/>
    </source>
</evidence>
<evidence type="ECO:0000256" key="4">
    <source>
        <dbReference type="SAM" id="MobiDB-lite"/>
    </source>
</evidence>
<feature type="region of interest" description="Disordered" evidence="4">
    <location>
        <begin position="438"/>
        <end position="459"/>
    </location>
</feature>
<dbReference type="Pfam" id="PF12937">
    <property type="entry name" value="F-box-like"/>
    <property type="match status" value="1"/>
</dbReference>
<dbReference type="Pfam" id="PF00400">
    <property type="entry name" value="WD40"/>
    <property type="match status" value="5"/>
</dbReference>
<comment type="caution">
    <text evidence="6">The sequence shown here is derived from an EMBL/GenBank/DDBJ whole genome shotgun (WGS) entry which is preliminary data.</text>
</comment>
<dbReference type="PROSITE" id="PS00678">
    <property type="entry name" value="WD_REPEATS_1"/>
    <property type="match status" value="2"/>
</dbReference>
<dbReference type="PROSITE" id="PS50082">
    <property type="entry name" value="WD_REPEATS_2"/>
    <property type="match status" value="3"/>
</dbReference>
<feature type="repeat" description="WD" evidence="3">
    <location>
        <begin position="215"/>
        <end position="256"/>
    </location>
</feature>
<dbReference type="PANTHER" id="PTHR19848">
    <property type="entry name" value="WD40 REPEAT PROTEIN"/>
    <property type="match status" value="1"/>
</dbReference>
<dbReference type="OrthoDB" id="6262491at2759"/>
<dbReference type="AlphaFoldDB" id="A0A9N8ZSH2"/>
<sequence>MLPHHQHNNLSFLLQSIENLSPSELFELRSYAEQRLKKDILGLLPVNLAVRVLMSLDPATICKARLVSKSWNRRATNNDLWQHLCITYSYPLTPAPPTIPIALPSDGYYFHLFKHYARIEHNWHTRTFTVHVIPIHQSIVCLAGLDDGYTVYAGMSDCTVKGWDLRRNECLVTLRDHRDAVECLVVGKGRILASGGWDKCIIVYDRNEHKIISRLMGHTAGVISLALTDDESLLFSGSVDSSIRIWDVGRGTCLQTLHEHDGTVGALMLIPRAPINPTTVMPSFAYWLVSGSNDHTVIIWDFNTDSRQTSRSHSNYQPHIHRRLRGHIKAVTSLTSISPTRPDIRSVSQYDYYDSNRNFVTINLAKCREESSVQVEEEMDVDVDLDAEVKTSVENDDQDMVIESATSIETNNEVYSQQEHQHCQRRGRLEHLIKDGASSNSALRSPPPSPDANNTIVSTPTETDSLYVSVSTTPTHPCPTIPLSSNDHTTHIFSASQDGSIRMWDLSTGQLLGSAIDHQDVIWNIQCDGKRLVSVSADGFIRARTLNQGFNCSAGCNRSLECAYGWETGDCMSYEQKTCCLFKPPQAIAYVKGGLTCFKMSREWIVCATAGALVVLSFQ</sequence>
<dbReference type="InterPro" id="IPR019775">
    <property type="entry name" value="WD40_repeat_CS"/>
</dbReference>
<dbReference type="PROSITE" id="PS50181">
    <property type="entry name" value="FBOX"/>
    <property type="match status" value="1"/>
</dbReference>
<dbReference type="Proteomes" id="UP000789739">
    <property type="component" value="Unassembled WGS sequence"/>
</dbReference>
<dbReference type="InterPro" id="IPR036047">
    <property type="entry name" value="F-box-like_dom_sf"/>
</dbReference>
<dbReference type="Gene3D" id="2.130.10.10">
    <property type="entry name" value="YVTN repeat-like/Quinoprotein amine dehydrogenase"/>
    <property type="match status" value="2"/>
</dbReference>
<dbReference type="SUPFAM" id="SSF50978">
    <property type="entry name" value="WD40 repeat-like"/>
    <property type="match status" value="1"/>
</dbReference>
<evidence type="ECO:0000256" key="2">
    <source>
        <dbReference type="ARBA" id="ARBA00022737"/>
    </source>
</evidence>
<feature type="repeat" description="WD" evidence="3">
    <location>
        <begin position="288"/>
        <end position="310"/>
    </location>
</feature>
<dbReference type="InterPro" id="IPR036322">
    <property type="entry name" value="WD40_repeat_dom_sf"/>
</dbReference>
<dbReference type="SUPFAM" id="SSF81383">
    <property type="entry name" value="F-box domain"/>
    <property type="match status" value="1"/>
</dbReference>
<dbReference type="InterPro" id="IPR015943">
    <property type="entry name" value="WD40/YVTN_repeat-like_dom_sf"/>
</dbReference>